<sequence length="282" mass="30451">MSKRRKGFKWFGSLANLSSRCPSEKSKNKAASEFNGSLCGDKQAAAVAVQEKQSVDDMKSGLRSPSYAHSSDMHTHVGTGPRSEKQKKSFKGLKVAESTEKMSWKAEEHVRDSPLLSALSSLSMMSTEQPQLVLARPLPTSPSQASPLTSAPASCFKDLSEEHVTQSEATRGKTAMEHLNLVSKQDVYVPMDPISGRACSHVDPQAEKQETTEASQKVVANGSVEADMRSVFPPACGGSAVRCVNQTLRGNMNQVRDGGCVSVRCREKETQGSFGRCHSMGL</sequence>
<dbReference type="EMBL" id="JAHUTJ010025247">
    <property type="protein sequence ID" value="MED6273823.1"/>
    <property type="molecule type" value="Genomic_DNA"/>
</dbReference>
<evidence type="ECO:0000313" key="3">
    <source>
        <dbReference type="Proteomes" id="UP001352852"/>
    </source>
</evidence>
<dbReference type="Proteomes" id="UP001352852">
    <property type="component" value="Unassembled WGS sequence"/>
</dbReference>
<feature type="region of interest" description="Disordered" evidence="1">
    <location>
        <begin position="50"/>
        <end position="94"/>
    </location>
</feature>
<organism evidence="2 3">
    <name type="scientific">Characodon lateralis</name>
    <dbReference type="NCBI Taxonomy" id="208331"/>
    <lineage>
        <taxon>Eukaryota</taxon>
        <taxon>Metazoa</taxon>
        <taxon>Chordata</taxon>
        <taxon>Craniata</taxon>
        <taxon>Vertebrata</taxon>
        <taxon>Euteleostomi</taxon>
        <taxon>Actinopterygii</taxon>
        <taxon>Neopterygii</taxon>
        <taxon>Teleostei</taxon>
        <taxon>Neoteleostei</taxon>
        <taxon>Acanthomorphata</taxon>
        <taxon>Ovalentaria</taxon>
        <taxon>Atherinomorphae</taxon>
        <taxon>Cyprinodontiformes</taxon>
        <taxon>Goodeidae</taxon>
        <taxon>Characodon</taxon>
    </lineage>
</organism>
<name>A0ABU7DJB8_9TELE</name>
<protein>
    <submittedName>
        <fullName evidence="2">Uncharacterized protein</fullName>
    </submittedName>
</protein>
<evidence type="ECO:0000313" key="2">
    <source>
        <dbReference type="EMBL" id="MED6273823.1"/>
    </source>
</evidence>
<accession>A0ABU7DJB8</accession>
<gene>
    <name evidence="2" type="ORF">CHARACLAT_010299</name>
</gene>
<keyword evidence="3" id="KW-1185">Reference proteome</keyword>
<evidence type="ECO:0000256" key="1">
    <source>
        <dbReference type="SAM" id="MobiDB-lite"/>
    </source>
</evidence>
<reference evidence="2 3" key="1">
    <citation type="submission" date="2021-06" db="EMBL/GenBank/DDBJ databases">
        <authorList>
            <person name="Palmer J.M."/>
        </authorList>
    </citation>
    <scope>NUCLEOTIDE SEQUENCE [LARGE SCALE GENOMIC DNA]</scope>
    <source>
        <strain evidence="2 3">CL_MEX2019</strain>
        <tissue evidence="2">Muscle</tissue>
    </source>
</reference>
<proteinExistence type="predicted"/>
<comment type="caution">
    <text evidence="2">The sequence shown here is derived from an EMBL/GenBank/DDBJ whole genome shotgun (WGS) entry which is preliminary data.</text>
</comment>